<dbReference type="GO" id="GO:0004553">
    <property type="term" value="F:hydrolase activity, hydrolyzing O-glycosyl compounds"/>
    <property type="evidence" value="ECO:0007669"/>
    <property type="project" value="InterPro"/>
</dbReference>
<dbReference type="InterPro" id="IPR029767">
    <property type="entry name" value="WecB-like"/>
</dbReference>
<dbReference type="PANTHER" id="PTHR43174">
    <property type="entry name" value="UDP-N-ACETYLGLUCOSAMINE 2-EPIMERASE"/>
    <property type="match status" value="1"/>
</dbReference>
<proteinExistence type="predicted"/>
<evidence type="ECO:0000259" key="1">
    <source>
        <dbReference type="Pfam" id="PF02350"/>
    </source>
</evidence>
<feature type="domain" description="UDP-N-acetylglucosamine 2-epimerase" evidence="1">
    <location>
        <begin position="23"/>
        <end position="368"/>
    </location>
</feature>
<dbReference type="NCBIfam" id="TIGR03568">
    <property type="entry name" value="NeuC_NnaA"/>
    <property type="match status" value="1"/>
</dbReference>
<protein>
    <submittedName>
        <fullName evidence="2">UDP-N-acetylglucosamine 2-epimerase</fullName>
    </submittedName>
</protein>
<organism evidence="2 3">
    <name type="scientific">Candidatus Methanoperedens nitratireducens</name>
    <dbReference type="NCBI Taxonomy" id="1392998"/>
    <lineage>
        <taxon>Archaea</taxon>
        <taxon>Methanobacteriati</taxon>
        <taxon>Methanobacteriota</taxon>
        <taxon>Stenosarchaea group</taxon>
        <taxon>Methanomicrobia</taxon>
        <taxon>Methanosarcinales</taxon>
        <taxon>ANME-2 cluster</taxon>
        <taxon>Candidatus Methanoperedentaceae</taxon>
        <taxon>Candidatus Methanoperedens</taxon>
    </lineage>
</organism>
<dbReference type="CDD" id="cd03786">
    <property type="entry name" value="GTB_UDP-GlcNAc_2-Epimerase"/>
    <property type="match status" value="1"/>
</dbReference>
<dbReference type="AlphaFoldDB" id="A0A0P7ZBK3"/>
<dbReference type="Pfam" id="PF02350">
    <property type="entry name" value="Epimerase_2"/>
    <property type="match status" value="1"/>
</dbReference>
<evidence type="ECO:0000313" key="3">
    <source>
        <dbReference type="Proteomes" id="UP000050360"/>
    </source>
</evidence>
<reference evidence="2 3" key="1">
    <citation type="submission" date="2015-09" db="EMBL/GenBank/DDBJ databases">
        <title>A metagenomics-based metabolic model of nitrate-dependent anaerobic oxidation of methane by Methanoperedens-like archaea.</title>
        <authorList>
            <person name="Arshad A."/>
            <person name="Speth D.R."/>
            <person name="De Graaf R.M."/>
            <person name="Op Den Camp H.J."/>
            <person name="Jetten M.S."/>
            <person name="Welte C.U."/>
        </authorList>
    </citation>
    <scope>NUCLEOTIDE SEQUENCE [LARGE SCALE GENOMIC DNA]</scope>
</reference>
<accession>A0A0P7ZBK3</accession>
<dbReference type="InterPro" id="IPR003331">
    <property type="entry name" value="UDP_GlcNAc_Epimerase_2_dom"/>
</dbReference>
<dbReference type="InterPro" id="IPR020004">
    <property type="entry name" value="UDP-GlcNAc_Epase"/>
</dbReference>
<evidence type="ECO:0000313" key="2">
    <source>
        <dbReference type="EMBL" id="KPQ41950.1"/>
    </source>
</evidence>
<dbReference type="GO" id="GO:0006047">
    <property type="term" value="P:UDP-N-acetylglucosamine metabolic process"/>
    <property type="evidence" value="ECO:0007669"/>
    <property type="project" value="InterPro"/>
</dbReference>
<dbReference type="PANTHER" id="PTHR43174:SF3">
    <property type="entry name" value="UDP-N-ACETYLGLUCOSAMINE 2-EPIMERASE"/>
    <property type="match status" value="1"/>
</dbReference>
<dbReference type="EMBL" id="LKCM01000281">
    <property type="protein sequence ID" value="KPQ41950.1"/>
    <property type="molecule type" value="Genomic_DNA"/>
</dbReference>
<gene>
    <name evidence="2" type="ORF">MPEBLZ_03476</name>
</gene>
<comment type="caution">
    <text evidence="2">The sequence shown here is derived from an EMBL/GenBank/DDBJ whole genome shotgun (WGS) entry which is preliminary data.</text>
</comment>
<name>A0A0P7ZBK3_9EURY</name>
<dbReference type="PATRIC" id="fig|1719120.3.peg.3773"/>
<dbReference type="SUPFAM" id="SSF53756">
    <property type="entry name" value="UDP-Glycosyltransferase/glycogen phosphorylase"/>
    <property type="match status" value="1"/>
</dbReference>
<dbReference type="Proteomes" id="UP000050360">
    <property type="component" value="Unassembled WGS sequence"/>
</dbReference>
<sequence length="384" mass="41922">MKRKIVVITGTRAEYGLLHPVMKAIENNPKLELSVIATGMHLSREHGYTINEINKDGFKIDASIDMLLGNDTGAAMAKSLGIGIVGITQALEQIKPDIVLILGDRGEPFAGAIAATHMNIPVAHIHGGESTTGGCIDESIRHSITKFAHIHFPATKESGDRIKKLGEEMWRIHIVGAPGLDTILNAELIPGEQLIKNFSLTGDNPFLLVIQHPVTTQPENAADEMRITLNALMELKIQTILIYPNSDAGGRSMIEVIKEFEHLSFLHTFKSLPHIEYLSLMKIASVLVGNSSSGIIEAASFHLPVVNIGIRQDGRQCGCNVLNVAHDKSKIIEAIHTALHDKTFKQKVKQCTNPYGDGKAALRIAEVLAELEINKALLQKKITY</sequence>
<dbReference type="Gene3D" id="3.40.50.2000">
    <property type="entry name" value="Glycogen Phosphorylase B"/>
    <property type="match status" value="2"/>
</dbReference>